<dbReference type="SUPFAM" id="SSF47986">
    <property type="entry name" value="DEATH domain"/>
    <property type="match status" value="1"/>
</dbReference>
<dbReference type="Proteomes" id="UP000424527">
    <property type="component" value="Unassembled WGS sequence"/>
</dbReference>
<evidence type="ECO:0000259" key="2">
    <source>
        <dbReference type="PROSITE" id="PS50209"/>
    </source>
</evidence>
<organism evidence="3 4">
    <name type="scientific">Larimichthys crocea</name>
    <name type="common">Large yellow croaker</name>
    <name type="synonym">Pseudosciaena crocea</name>
    <dbReference type="NCBI Taxonomy" id="215358"/>
    <lineage>
        <taxon>Eukaryota</taxon>
        <taxon>Metazoa</taxon>
        <taxon>Chordata</taxon>
        <taxon>Craniata</taxon>
        <taxon>Vertebrata</taxon>
        <taxon>Euteleostomi</taxon>
        <taxon>Actinopterygii</taxon>
        <taxon>Neopterygii</taxon>
        <taxon>Teleostei</taxon>
        <taxon>Neoteleostei</taxon>
        <taxon>Acanthomorphata</taxon>
        <taxon>Eupercaria</taxon>
        <taxon>Sciaenidae</taxon>
        <taxon>Larimichthys</taxon>
    </lineage>
</organism>
<feature type="region of interest" description="Disordered" evidence="1">
    <location>
        <begin position="1"/>
        <end position="26"/>
    </location>
</feature>
<accession>A0A6G0J922</accession>
<comment type="caution">
    <text evidence="3">The sequence shown here is derived from an EMBL/GenBank/DDBJ whole genome shotgun (WGS) entry which is preliminary data.</text>
</comment>
<dbReference type="PROSITE" id="PS50209">
    <property type="entry name" value="CARD"/>
    <property type="match status" value="1"/>
</dbReference>
<evidence type="ECO:0000313" key="4">
    <source>
        <dbReference type="Proteomes" id="UP000424527"/>
    </source>
</evidence>
<dbReference type="EMBL" id="REGW02000001">
    <property type="protein sequence ID" value="KAE8299966.1"/>
    <property type="molecule type" value="Genomic_DNA"/>
</dbReference>
<dbReference type="GO" id="GO:0042981">
    <property type="term" value="P:regulation of apoptotic process"/>
    <property type="evidence" value="ECO:0007669"/>
    <property type="project" value="InterPro"/>
</dbReference>
<dbReference type="Pfam" id="PF00619">
    <property type="entry name" value="CARD"/>
    <property type="match status" value="1"/>
</dbReference>
<gene>
    <name evidence="3" type="ORF">D5F01_LYC00092</name>
</gene>
<keyword evidence="4" id="KW-1185">Reference proteome</keyword>
<proteinExistence type="predicted"/>
<feature type="domain" description="CARD" evidence="2">
    <location>
        <begin position="88"/>
        <end position="167"/>
    </location>
</feature>
<evidence type="ECO:0000313" key="3">
    <source>
        <dbReference type="EMBL" id="KAE8299966.1"/>
    </source>
</evidence>
<sequence length="167" mass="17835">MGNSNSAGPKAEVPGTSQGVTVQDGGVYNTPQLSGVNVAGNLYMNVSTNVPAPASTETNVSPTVRDPALNRESRPQNGSPEDKLFSIRTEFVQRVSEPVLNQLLDQLHQQRILTQEEMDTARSCRTKAKMARAVIDMVRNKGSVASSSLIEGLVSLDPTVSKTLGLI</sequence>
<name>A0A6G0J922_LARCR</name>
<feature type="compositionally biased region" description="Polar residues" evidence="1">
    <location>
        <begin position="50"/>
        <end position="62"/>
    </location>
</feature>
<feature type="compositionally biased region" description="Basic and acidic residues" evidence="1">
    <location>
        <begin position="68"/>
        <end position="82"/>
    </location>
</feature>
<dbReference type="AlphaFoldDB" id="A0A6G0J922"/>
<dbReference type="Gene3D" id="1.10.533.10">
    <property type="entry name" value="Death Domain, Fas"/>
    <property type="match status" value="1"/>
</dbReference>
<reference evidence="3 4" key="1">
    <citation type="submission" date="2019-07" db="EMBL/GenBank/DDBJ databases">
        <title>Chromosome genome assembly for large yellow croaker.</title>
        <authorList>
            <person name="Xiao S."/>
        </authorList>
    </citation>
    <scope>NUCLEOTIDE SEQUENCE [LARGE SCALE GENOMIC DNA]</scope>
    <source>
        <strain evidence="3">JMULYC20181020</strain>
        <tissue evidence="3">Muscle</tissue>
    </source>
</reference>
<protein>
    <recommendedName>
        <fullName evidence="2">CARD domain-containing protein</fullName>
    </recommendedName>
</protein>
<dbReference type="InterPro" id="IPR001315">
    <property type="entry name" value="CARD"/>
</dbReference>
<dbReference type="InterPro" id="IPR011029">
    <property type="entry name" value="DEATH-like_dom_sf"/>
</dbReference>
<feature type="region of interest" description="Disordered" evidence="1">
    <location>
        <begin position="50"/>
        <end position="82"/>
    </location>
</feature>
<evidence type="ECO:0000256" key="1">
    <source>
        <dbReference type="SAM" id="MobiDB-lite"/>
    </source>
</evidence>